<dbReference type="Gene3D" id="3.40.50.1240">
    <property type="entry name" value="Phosphoglycerate mutase-like"/>
    <property type="match status" value="1"/>
</dbReference>
<dbReference type="SUPFAM" id="SSF53254">
    <property type="entry name" value="Phosphoglycerate mutase-like"/>
    <property type="match status" value="1"/>
</dbReference>
<dbReference type="GO" id="GO:0043456">
    <property type="term" value="P:regulation of pentose-phosphate shunt"/>
    <property type="evidence" value="ECO:0007669"/>
    <property type="project" value="TreeGrafter"/>
</dbReference>
<dbReference type="EMBL" id="MHUC01000018">
    <property type="protein sequence ID" value="OHA70820.1"/>
    <property type="molecule type" value="Genomic_DNA"/>
</dbReference>
<dbReference type="PANTHER" id="PTHR46517">
    <property type="entry name" value="FRUCTOSE-2,6-BISPHOSPHATASE TIGAR"/>
    <property type="match status" value="1"/>
</dbReference>
<reference evidence="3 4" key="1">
    <citation type="journal article" date="2016" name="Nat. Commun.">
        <title>Thousands of microbial genomes shed light on interconnected biogeochemical processes in an aquifer system.</title>
        <authorList>
            <person name="Anantharaman K."/>
            <person name="Brown C.T."/>
            <person name="Hug L.A."/>
            <person name="Sharon I."/>
            <person name="Castelle C.J."/>
            <person name="Probst A.J."/>
            <person name="Thomas B.C."/>
            <person name="Singh A."/>
            <person name="Wilkins M.J."/>
            <person name="Karaoz U."/>
            <person name="Brodie E.L."/>
            <person name="Williams K.H."/>
            <person name="Hubbard S.S."/>
            <person name="Banfield J.F."/>
        </authorList>
    </citation>
    <scope>NUCLEOTIDE SEQUENCE [LARGE SCALE GENOMIC DNA]</scope>
</reference>
<comment type="caution">
    <text evidence="3">The sequence shown here is derived from an EMBL/GenBank/DDBJ whole genome shotgun (WGS) entry which is preliminary data.</text>
</comment>
<evidence type="ECO:0008006" key="5">
    <source>
        <dbReference type="Google" id="ProtNLM"/>
    </source>
</evidence>
<evidence type="ECO:0000256" key="2">
    <source>
        <dbReference type="PIRSR" id="PIRSR613078-2"/>
    </source>
</evidence>
<evidence type="ECO:0000256" key="1">
    <source>
        <dbReference type="ARBA" id="ARBA00022801"/>
    </source>
</evidence>
<dbReference type="InterPro" id="IPR051695">
    <property type="entry name" value="Phosphoglycerate_Mutase"/>
</dbReference>
<name>A0A1G2RD95_9BACT</name>
<proteinExistence type="predicted"/>
<evidence type="ECO:0000313" key="3">
    <source>
        <dbReference type="EMBL" id="OHA70820.1"/>
    </source>
</evidence>
<dbReference type="InterPro" id="IPR029033">
    <property type="entry name" value="His_PPase_superfam"/>
</dbReference>
<dbReference type="AlphaFoldDB" id="A0A1G2RD95"/>
<dbReference type="Pfam" id="PF00300">
    <property type="entry name" value="His_Phos_1"/>
    <property type="match status" value="1"/>
</dbReference>
<protein>
    <recommendedName>
        <fullName evidence="5">Phosphoglycerate mutase</fullName>
    </recommendedName>
</protein>
<dbReference type="STRING" id="1802457.A3F15_01285"/>
<dbReference type="GO" id="GO:0005829">
    <property type="term" value="C:cytosol"/>
    <property type="evidence" value="ECO:0007669"/>
    <property type="project" value="TreeGrafter"/>
</dbReference>
<organism evidence="3 4">
    <name type="scientific">Candidatus Wildermuthbacteria bacterium RIFCSPHIGHO2_12_FULL_40_12</name>
    <dbReference type="NCBI Taxonomy" id="1802457"/>
    <lineage>
        <taxon>Bacteria</taxon>
        <taxon>Candidatus Wildermuthiibacteriota</taxon>
    </lineage>
</organism>
<sequence>MKLKNKYIILRHGQTTYQIKKKKLAYPWPEKSPIILTDKGIKQVELSAKKLKKEKIDLVYSSDVYRTKYTAGIIMENLKVKGRVIFDKRLRDVNLGVFRGKPREQFFDIFPKFSEKWFYEKPKGGESWTDCQERVASFLKEIDKKRKNKIILIVSHGDPLWLLEGAVKGLSNKDLVARKKKSFLKTGSFKKLNY</sequence>
<gene>
    <name evidence="3" type="ORF">A3F15_01285</name>
</gene>
<dbReference type="Proteomes" id="UP000177078">
    <property type="component" value="Unassembled WGS sequence"/>
</dbReference>
<dbReference type="InterPro" id="IPR013078">
    <property type="entry name" value="His_Pase_superF_clade-1"/>
</dbReference>
<dbReference type="PANTHER" id="PTHR46517:SF1">
    <property type="entry name" value="FRUCTOSE-2,6-BISPHOSPHATASE TIGAR"/>
    <property type="match status" value="1"/>
</dbReference>
<evidence type="ECO:0000313" key="4">
    <source>
        <dbReference type="Proteomes" id="UP000177078"/>
    </source>
</evidence>
<dbReference type="GO" id="GO:0045820">
    <property type="term" value="P:negative regulation of glycolytic process"/>
    <property type="evidence" value="ECO:0007669"/>
    <property type="project" value="TreeGrafter"/>
</dbReference>
<feature type="binding site" evidence="2">
    <location>
        <position position="66"/>
    </location>
    <ligand>
        <name>substrate</name>
    </ligand>
</feature>
<accession>A0A1G2RD95</accession>
<dbReference type="GO" id="GO:0004331">
    <property type="term" value="F:fructose-2,6-bisphosphate 2-phosphatase activity"/>
    <property type="evidence" value="ECO:0007669"/>
    <property type="project" value="TreeGrafter"/>
</dbReference>
<dbReference type="CDD" id="cd07067">
    <property type="entry name" value="HP_PGM_like"/>
    <property type="match status" value="1"/>
</dbReference>
<keyword evidence="1" id="KW-0378">Hydrolase</keyword>